<evidence type="ECO:0000256" key="3">
    <source>
        <dbReference type="ARBA" id="ARBA00023002"/>
    </source>
</evidence>
<feature type="domain" description="FAD-binding" evidence="5">
    <location>
        <begin position="106"/>
        <end position="145"/>
    </location>
</feature>
<dbReference type="InterPro" id="IPR002938">
    <property type="entry name" value="FAD-bd"/>
</dbReference>
<dbReference type="PANTHER" id="PTHR46972:SF1">
    <property type="entry name" value="FAD DEPENDENT OXIDOREDUCTASE DOMAIN-CONTAINING PROTEIN"/>
    <property type="match status" value="1"/>
</dbReference>
<proteinExistence type="predicted"/>
<reference evidence="6 7" key="1">
    <citation type="journal article" date="2018" name="Biotechnol. Biofuels">
        <title>Integrative visual omics of the white-rot fungus Polyporus brumalis exposes the biotechnological potential of its oxidative enzymes for delignifying raw plant biomass.</title>
        <authorList>
            <person name="Miyauchi S."/>
            <person name="Rancon A."/>
            <person name="Drula E."/>
            <person name="Hage H."/>
            <person name="Chaduli D."/>
            <person name="Favel A."/>
            <person name="Grisel S."/>
            <person name="Henrissat B."/>
            <person name="Herpoel-Gimbert I."/>
            <person name="Ruiz-Duenas F.J."/>
            <person name="Chevret D."/>
            <person name="Hainaut M."/>
            <person name="Lin J."/>
            <person name="Wang M."/>
            <person name="Pangilinan J."/>
            <person name="Lipzen A."/>
            <person name="Lesage-Meessen L."/>
            <person name="Navarro D."/>
            <person name="Riley R."/>
            <person name="Grigoriev I.V."/>
            <person name="Zhou S."/>
            <person name="Raouche S."/>
            <person name="Rosso M.N."/>
        </authorList>
    </citation>
    <scope>NUCLEOTIDE SEQUENCE [LARGE SCALE GENOMIC DNA]</scope>
    <source>
        <strain evidence="6 7">BRFM 1820</strain>
    </source>
</reference>
<accession>A0A371CTJ9</accession>
<dbReference type="Gene3D" id="3.50.50.60">
    <property type="entry name" value="FAD/NAD(P)-binding domain"/>
    <property type="match status" value="1"/>
</dbReference>
<evidence type="ECO:0000256" key="4">
    <source>
        <dbReference type="ARBA" id="ARBA00023033"/>
    </source>
</evidence>
<dbReference type="PANTHER" id="PTHR46972">
    <property type="entry name" value="MONOOXYGENASE ASQM-RELATED"/>
    <property type="match status" value="1"/>
</dbReference>
<dbReference type="PRINTS" id="PR00420">
    <property type="entry name" value="RNGMNOXGNASE"/>
</dbReference>
<dbReference type="OrthoDB" id="655030at2759"/>
<protein>
    <recommendedName>
        <fullName evidence="5">FAD-binding domain-containing protein</fullName>
    </recommendedName>
</protein>
<keyword evidence="1" id="KW-0285">Flavoprotein</keyword>
<feature type="non-terminal residue" evidence="6">
    <location>
        <position position="1"/>
    </location>
</feature>
<dbReference type="STRING" id="139420.A0A371CTJ9"/>
<keyword evidence="3" id="KW-0560">Oxidoreductase</keyword>
<dbReference type="AlphaFoldDB" id="A0A371CTJ9"/>
<dbReference type="Pfam" id="PF01494">
    <property type="entry name" value="FAD_binding_3"/>
    <property type="match status" value="1"/>
</dbReference>
<evidence type="ECO:0000256" key="2">
    <source>
        <dbReference type="ARBA" id="ARBA00022827"/>
    </source>
</evidence>
<evidence type="ECO:0000259" key="5">
    <source>
        <dbReference type="Pfam" id="PF01494"/>
    </source>
</evidence>
<gene>
    <name evidence="6" type="ORF">OH76DRAFT_1361036</name>
</gene>
<dbReference type="EMBL" id="KZ857462">
    <property type="protein sequence ID" value="RDX43601.1"/>
    <property type="molecule type" value="Genomic_DNA"/>
</dbReference>
<dbReference type="GO" id="GO:0004497">
    <property type="term" value="F:monooxygenase activity"/>
    <property type="evidence" value="ECO:0007669"/>
    <property type="project" value="UniProtKB-KW"/>
</dbReference>
<evidence type="ECO:0000256" key="1">
    <source>
        <dbReference type="ARBA" id="ARBA00022630"/>
    </source>
</evidence>
<keyword evidence="4" id="KW-0503">Monooxygenase</keyword>
<keyword evidence="2" id="KW-0274">FAD</keyword>
<dbReference type="InterPro" id="IPR036188">
    <property type="entry name" value="FAD/NAD-bd_sf"/>
</dbReference>
<dbReference type="Proteomes" id="UP000256964">
    <property type="component" value="Unassembled WGS sequence"/>
</dbReference>
<evidence type="ECO:0000313" key="7">
    <source>
        <dbReference type="Proteomes" id="UP000256964"/>
    </source>
</evidence>
<sequence>PAVAALPENTDILKGVGRGSCYSAQDGKTFMLQLNGNGRIRVYALHRGPLEWALPREPQEARHVLLEIYKDWAPWMRKVIEVCDDDAIYHRPLCYLPVGHRWAHKRGVTIIIGDAAHLMSPFEGAGANLAMFDGLELGLVLADAVAKGLSAEEREAAVAAIEEKICAHVETFAAKSYRNVDIYFGLGAPQAVVDAFTKARR</sequence>
<name>A0A371CTJ9_9APHY</name>
<organism evidence="6 7">
    <name type="scientific">Lentinus brumalis</name>
    <dbReference type="NCBI Taxonomy" id="2498619"/>
    <lineage>
        <taxon>Eukaryota</taxon>
        <taxon>Fungi</taxon>
        <taxon>Dikarya</taxon>
        <taxon>Basidiomycota</taxon>
        <taxon>Agaricomycotina</taxon>
        <taxon>Agaricomycetes</taxon>
        <taxon>Polyporales</taxon>
        <taxon>Polyporaceae</taxon>
        <taxon>Lentinus</taxon>
    </lineage>
</organism>
<keyword evidence="7" id="KW-1185">Reference proteome</keyword>
<evidence type="ECO:0000313" key="6">
    <source>
        <dbReference type="EMBL" id="RDX43601.1"/>
    </source>
</evidence>
<dbReference type="GO" id="GO:0071949">
    <property type="term" value="F:FAD binding"/>
    <property type="evidence" value="ECO:0007669"/>
    <property type="project" value="InterPro"/>
</dbReference>
<dbReference type="SUPFAM" id="SSF51905">
    <property type="entry name" value="FAD/NAD(P)-binding domain"/>
    <property type="match status" value="1"/>
</dbReference>